<feature type="domain" description="Protein kinase" evidence="1">
    <location>
        <begin position="290"/>
        <end position="547"/>
    </location>
</feature>
<reference evidence="2" key="1">
    <citation type="submission" date="2021-01" db="EMBL/GenBank/DDBJ databases">
        <authorList>
            <consortium name="Genoscope - CEA"/>
            <person name="William W."/>
        </authorList>
    </citation>
    <scope>NUCLEOTIDE SEQUENCE</scope>
</reference>
<dbReference type="InterPro" id="IPR000719">
    <property type="entry name" value="Prot_kinase_dom"/>
</dbReference>
<dbReference type="GO" id="GO:0005524">
    <property type="term" value="F:ATP binding"/>
    <property type="evidence" value="ECO:0007669"/>
    <property type="project" value="InterPro"/>
</dbReference>
<dbReference type="GO" id="GO:0044773">
    <property type="term" value="P:mitotic DNA damage checkpoint signaling"/>
    <property type="evidence" value="ECO:0007669"/>
    <property type="project" value="TreeGrafter"/>
</dbReference>
<dbReference type="EMBL" id="CAJJDN010000149">
    <property type="protein sequence ID" value="CAD8124204.1"/>
    <property type="molecule type" value="Genomic_DNA"/>
</dbReference>
<organism evidence="2 3">
    <name type="scientific">Paramecium sonneborni</name>
    <dbReference type="NCBI Taxonomy" id="65129"/>
    <lineage>
        <taxon>Eukaryota</taxon>
        <taxon>Sar</taxon>
        <taxon>Alveolata</taxon>
        <taxon>Ciliophora</taxon>
        <taxon>Intramacronucleata</taxon>
        <taxon>Oligohymenophorea</taxon>
        <taxon>Peniculida</taxon>
        <taxon>Parameciidae</taxon>
        <taxon>Paramecium</taxon>
    </lineage>
</organism>
<feature type="domain" description="Protein kinase" evidence="1">
    <location>
        <begin position="14"/>
        <end position="282"/>
    </location>
</feature>
<accession>A0A8S1R9W2</accession>
<comment type="caution">
    <text evidence="2">The sequence shown here is derived from an EMBL/GenBank/DDBJ whole genome shotgun (WGS) entry which is preliminary data.</text>
</comment>
<evidence type="ECO:0000259" key="1">
    <source>
        <dbReference type="PROSITE" id="PS50011"/>
    </source>
</evidence>
<dbReference type="PANTHER" id="PTHR44167">
    <property type="entry name" value="OVARIAN-SPECIFIC SERINE/THREONINE-PROTEIN KINASE LOK-RELATED"/>
    <property type="match status" value="1"/>
</dbReference>
<evidence type="ECO:0000313" key="2">
    <source>
        <dbReference type="EMBL" id="CAD8124204.1"/>
    </source>
</evidence>
<dbReference type="OrthoDB" id="311211at2759"/>
<dbReference type="InterPro" id="IPR008271">
    <property type="entry name" value="Ser/Thr_kinase_AS"/>
</dbReference>
<dbReference type="AlphaFoldDB" id="A0A8S1R9W2"/>
<dbReference type="PANTHER" id="PTHR44167:SF24">
    <property type="entry name" value="SERINE_THREONINE-PROTEIN KINASE CHK2"/>
    <property type="match status" value="1"/>
</dbReference>
<sequence length="806" mass="94501">MNQFNVVQRGNYIIHYSDVIAEGVRGKIYRCERGNQNEQLCVQVICKTPNYGNQEEEMNILKKLKNAVEKDINILKIYDIDDDDTNYFIYTELCDKNLQQLFEEKKNSIIGFTQQEITDYIGQIVRGYQYLRKLKIMLRDLTPKSILIKKLSNNRIVLKLSDFAISCMTDDGYAQSRVGIPLFAAPEVYSQSPNQQKYNDSCDIYSLGVILYMMQYNGDTPGIVNNLDDLKNFHEKLKNSGGFKCKQPKTFISDLIEKMLNYYPEKRPSWDQLDRNLAKQFLIFQDIYFVDLDKQIGQGAQGVTHYAYDLRNNQELVCKIIANKHAGTSREIQIFEQIKGKYHENVIKTFAIFKQTESTYLIMEKGDRTLQNYLEDKQTNQLQLKTQEIVEILYQVVQGYIFLKQLGIIHRDLKPDNLLLKMNDQGKYIVKIIDFGVGKIIGKEITATDTGTPIFCAPEVLQHGRAYDYQCDIYSLGVMLHYLAFQRMFKDIGSLSELMEFHRFLESTPFQCQNHENPYITELINKMIVYDPQKRINWEKLQAHKIFDSIRSQQPNIVQNQIAQQLNHYPQQNQPKQIQMINQLSLQPQQQQQNQQQQLQPIPPPTFTIYQYIWSLHILASKTLQSFGIIKENNLLHDEILLSKQFIIEFIKSCLNSISYIQNNKSIQLDGVQYRITPAFDQWFANITFNKAMDQILIFQQQLNQIQTNNKTFAICQGETFFKEIINQGQPTDFLHCHRQFNKFYQLIKPSILSSNLDLNIKFFMGKLSNVFIEFPIQQHEKFSEQNISQKIIKKQTMEDYVRKNQ</sequence>
<gene>
    <name evidence="2" type="ORF">PSON_ATCC_30995.1.T1490149</name>
</gene>
<dbReference type="GO" id="GO:0004674">
    <property type="term" value="F:protein serine/threonine kinase activity"/>
    <property type="evidence" value="ECO:0007669"/>
    <property type="project" value="TreeGrafter"/>
</dbReference>
<dbReference type="PROSITE" id="PS50011">
    <property type="entry name" value="PROTEIN_KINASE_DOM"/>
    <property type="match status" value="2"/>
</dbReference>
<dbReference type="Pfam" id="PF00069">
    <property type="entry name" value="Pkinase"/>
    <property type="match status" value="2"/>
</dbReference>
<dbReference type="Proteomes" id="UP000692954">
    <property type="component" value="Unassembled WGS sequence"/>
</dbReference>
<name>A0A8S1R9W2_9CILI</name>
<dbReference type="PROSITE" id="PS00108">
    <property type="entry name" value="PROTEIN_KINASE_ST"/>
    <property type="match status" value="1"/>
</dbReference>
<dbReference type="CDD" id="cd14014">
    <property type="entry name" value="STKc_PknB_like"/>
    <property type="match status" value="1"/>
</dbReference>
<protein>
    <recommendedName>
        <fullName evidence="1">Protein kinase domain-containing protein</fullName>
    </recommendedName>
</protein>
<keyword evidence="3" id="KW-1185">Reference proteome</keyword>
<evidence type="ECO:0000313" key="3">
    <source>
        <dbReference type="Proteomes" id="UP000692954"/>
    </source>
</evidence>
<proteinExistence type="predicted"/>
<dbReference type="SMART" id="SM00220">
    <property type="entry name" value="S_TKc"/>
    <property type="match status" value="2"/>
</dbReference>
<dbReference type="GO" id="GO:0005737">
    <property type="term" value="C:cytoplasm"/>
    <property type="evidence" value="ECO:0007669"/>
    <property type="project" value="TreeGrafter"/>
</dbReference>
<dbReference type="GO" id="GO:0005634">
    <property type="term" value="C:nucleus"/>
    <property type="evidence" value="ECO:0007669"/>
    <property type="project" value="TreeGrafter"/>
</dbReference>